<organism evidence="1 2">
    <name type="scientific">Vanilla planifolia</name>
    <name type="common">Vanilla</name>
    <dbReference type="NCBI Taxonomy" id="51239"/>
    <lineage>
        <taxon>Eukaryota</taxon>
        <taxon>Viridiplantae</taxon>
        <taxon>Streptophyta</taxon>
        <taxon>Embryophyta</taxon>
        <taxon>Tracheophyta</taxon>
        <taxon>Spermatophyta</taxon>
        <taxon>Magnoliopsida</taxon>
        <taxon>Liliopsida</taxon>
        <taxon>Asparagales</taxon>
        <taxon>Orchidaceae</taxon>
        <taxon>Vanilloideae</taxon>
        <taxon>Vanilleae</taxon>
        <taxon>Vanilla</taxon>
    </lineage>
</organism>
<sequence length="360" mass="40471">MFLFRFSSPRFLGLLRRAFRSAAALDALQGLIGGTEGGQKKSSLVFYNYPSLGGAFGSLFAHLYHTGLNLPFLILPFSSVEPFRVEDVRYGGIQNCYLLDFVGPKGFVRDLAKHIPKVMVFDHRQCTLSRISTLKNCSSNLDLRIDTQTSSVREIFKYFSEKLHEDNSSTENETLLNSDDQVRVEKMLRYIEDADLRRFELFGIKEFNIGIREVRAKLNSMTNPYLFEQLLELDADELIAKGRSFVLSRIADTNKLLMKPFKIRLGGGLYGECLAIRADGNADLSHEIAQELSKRSAAAGLRPIGAVIYMQRKNLKMCLRTTNCATDTSEIAKAYGGGGKPMSSSFIIRMDEYNKWTAAC</sequence>
<evidence type="ECO:0000313" key="1">
    <source>
        <dbReference type="EMBL" id="KAG0454090.1"/>
    </source>
</evidence>
<gene>
    <name evidence="1" type="ORF">HPP92_025394</name>
</gene>
<name>A0A835UAJ7_VANPL</name>
<reference evidence="1 2" key="1">
    <citation type="journal article" date="2020" name="Nat. Food">
        <title>A phased Vanilla planifolia genome enables genetic improvement of flavour and production.</title>
        <authorList>
            <person name="Hasing T."/>
            <person name="Tang H."/>
            <person name="Brym M."/>
            <person name="Khazi F."/>
            <person name="Huang T."/>
            <person name="Chambers A.H."/>
        </authorList>
    </citation>
    <scope>NUCLEOTIDE SEQUENCE [LARGE SCALE GENOMIC DNA]</scope>
    <source>
        <tissue evidence="1">Leaf</tissue>
    </source>
</reference>
<protein>
    <recommendedName>
        <fullName evidence="3">DHHA1 domain-containing protein</fullName>
    </recommendedName>
</protein>
<evidence type="ECO:0008006" key="3">
    <source>
        <dbReference type="Google" id="ProtNLM"/>
    </source>
</evidence>
<dbReference type="EMBL" id="JADCNM010000014">
    <property type="protein sequence ID" value="KAG0454090.1"/>
    <property type="molecule type" value="Genomic_DNA"/>
</dbReference>
<dbReference type="Gene3D" id="3.10.310.30">
    <property type="match status" value="1"/>
</dbReference>
<evidence type="ECO:0000313" key="2">
    <source>
        <dbReference type="Proteomes" id="UP000639772"/>
    </source>
</evidence>
<dbReference type="PANTHER" id="PTHR46922:SF3">
    <property type="entry name" value="HEAT SHOCK PROTEIN"/>
    <property type="match status" value="1"/>
</dbReference>
<dbReference type="AlphaFoldDB" id="A0A835UAJ7"/>
<proteinExistence type="predicted"/>
<dbReference type="PANTHER" id="PTHR46922">
    <property type="entry name" value="DHHA1 DOMAIN PROTEIN"/>
    <property type="match status" value="1"/>
</dbReference>
<dbReference type="Proteomes" id="UP000639772">
    <property type="component" value="Unassembled WGS sequence"/>
</dbReference>
<dbReference type="OrthoDB" id="746891at2759"/>
<comment type="caution">
    <text evidence="1">The sequence shown here is derived from an EMBL/GenBank/DDBJ whole genome shotgun (WGS) entry which is preliminary data.</text>
</comment>
<accession>A0A835UAJ7</accession>